<dbReference type="EMBL" id="VLKY01000045">
    <property type="protein sequence ID" value="TWI44680.1"/>
    <property type="molecule type" value="Genomic_DNA"/>
</dbReference>
<feature type="compositionally biased region" description="Basic and acidic residues" evidence="2">
    <location>
        <begin position="234"/>
        <end position="262"/>
    </location>
</feature>
<dbReference type="GO" id="GO:0045892">
    <property type="term" value="P:negative regulation of DNA-templated transcription"/>
    <property type="evidence" value="ECO:0007669"/>
    <property type="project" value="InterPro"/>
</dbReference>
<dbReference type="PANTHER" id="PTHR33375:SF1">
    <property type="entry name" value="CHROMOSOME-PARTITIONING PROTEIN PARB-RELATED"/>
    <property type="match status" value="1"/>
</dbReference>
<dbReference type="InterPro" id="IPR037048">
    <property type="entry name" value="KorB_C_sf"/>
</dbReference>
<dbReference type="NCBIfam" id="TIGR00180">
    <property type="entry name" value="parB_part"/>
    <property type="match status" value="1"/>
</dbReference>
<feature type="region of interest" description="Disordered" evidence="2">
    <location>
        <begin position="234"/>
        <end position="287"/>
    </location>
</feature>
<reference evidence="4 5" key="1">
    <citation type="journal article" date="2015" name="Stand. Genomic Sci.">
        <title>Genomic Encyclopedia of Bacterial and Archaeal Type Strains, Phase III: the genomes of soil and plant-associated and newly described type strains.</title>
        <authorList>
            <person name="Whitman W.B."/>
            <person name="Woyke T."/>
            <person name="Klenk H.P."/>
            <person name="Zhou Y."/>
            <person name="Lilburn T.G."/>
            <person name="Beck B.J."/>
            <person name="De Vos P."/>
            <person name="Vandamme P."/>
            <person name="Eisen J.A."/>
            <person name="Garrity G."/>
            <person name="Hugenholtz P."/>
            <person name="Kyrpides N.C."/>
        </authorList>
    </citation>
    <scope>NUCLEOTIDE SEQUENCE [LARGE SCALE GENOMIC DNA]</scope>
    <source>
        <strain evidence="4 5">CGMCC 1.6858</strain>
    </source>
</reference>
<evidence type="ECO:0000256" key="2">
    <source>
        <dbReference type="SAM" id="MobiDB-lite"/>
    </source>
</evidence>
<protein>
    <submittedName>
        <fullName evidence="4">ParB family chromosome partitioning protein</fullName>
    </submittedName>
</protein>
<dbReference type="Gene3D" id="6.10.250.140">
    <property type="match status" value="1"/>
</dbReference>
<comment type="similarity">
    <text evidence="1">Belongs to the ParB family.</text>
</comment>
<evidence type="ECO:0000259" key="3">
    <source>
        <dbReference type="SMART" id="SM00470"/>
    </source>
</evidence>
<dbReference type="Proteomes" id="UP000316905">
    <property type="component" value="Unassembled WGS sequence"/>
</dbReference>
<dbReference type="InterPro" id="IPR003115">
    <property type="entry name" value="ParB_N"/>
</dbReference>
<dbReference type="SUPFAM" id="SSF50037">
    <property type="entry name" value="C-terminal domain of transcriptional repressors"/>
    <property type="match status" value="1"/>
</dbReference>
<dbReference type="GO" id="GO:0003677">
    <property type="term" value="F:DNA binding"/>
    <property type="evidence" value="ECO:0007669"/>
    <property type="project" value="InterPro"/>
</dbReference>
<dbReference type="Gene3D" id="2.30.30.150">
    <property type="entry name" value="KorB, C-terminal domain"/>
    <property type="match status" value="1"/>
</dbReference>
<sequence>MTNGMDLDDLSSLLHAPVAKSANQGPILIPQDLIDPDPDQPRKPGNPGFSKESLKELAESISAINESGRPRGVKSPISVRENPNIPGRYLINHGERRWRANGLAGNKEIPAFIDNDYTHSDQVIENLQRNELTAREIADYIAREMNAGLKKNEISKRLGKSAAWVSQHAALLDLPDPIAEAFAKGRVNDVTVINELVKAFKESPEDVVDLLEDDTQDVTRSTVKTLREYIDSKKGGDEDAGYDSRDPDTIDVFDKQTDREKFGEDEDGEEEEVASKPKKPTENDPTKFKKAVIQVSYGEDKARLMMDKRPSQEGNGWIKFLESGKEIEVPLCDVVLLQLIEG</sequence>
<evidence type="ECO:0000313" key="5">
    <source>
        <dbReference type="Proteomes" id="UP000316905"/>
    </source>
</evidence>
<dbReference type="SMART" id="SM00470">
    <property type="entry name" value="ParB"/>
    <property type="match status" value="1"/>
</dbReference>
<dbReference type="PANTHER" id="PTHR33375">
    <property type="entry name" value="CHROMOSOME-PARTITIONING PROTEIN PARB-RELATED"/>
    <property type="match status" value="1"/>
</dbReference>
<comment type="caution">
    <text evidence="4">The sequence shown here is derived from an EMBL/GenBank/DDBJ whole genome shotgun (WGS) entry which is preliminary data.</text>
</comment>
<gene>
    <name evidence="4" type="ORF">IQ22_04695</name>
</gene>
<dbReference type="Pfam" id="PF08535">
    <property type="entry name" value="KorB"/>
    <property type="match status" value="1"/>
</dbReference>
<feature type="region of interest" description="Disordered" evidence="2">
    <location>
        <begin position="24"/>
        <end position="51"/>
    </location>
</feature>
<dbReference type="InterPro" id="IPR010575">
    <property type="entry name" value="KorB_C"/>
</dbReference>
<dbReference type="Gene3D" id="3.90.1530.30">
    <property type="match status" value="1"/>
</dbReference>
<dbReference type="InterPro" id="IPR036086">
    <property type="entry name" value="ParB/Sulfiredoxin_sf"/>
</dbReference>
<keyword evidence="5" id="KW-1185">Reference proteome</keyword>
<dbReference type="SUPFAM" id="SSF109709">
    <property type="entry name" value="KorB DNA-binding domain-like"/>
    <property type="match status" value="1"/>
</dbReference>
<dbReference type="InterPro" id="IPR050336">
    <property type="entry name" value="Chromosome_partition/occlusion"/>
</dbReference>
<feature type="compositionally biased region" description="Basic and acidic residues" evidence="2">
    <location>
        <begin position="273"/>
        <end position="287"/>
    </location>
</feature>
<dbReference type="CDD" id="cd16398">
    <property type="entry name" value="KorB_N_like"/>
    <property type="match status" value="1"/>
</dbReference>
<accession>A0A562PKE4</accession>
<dbReference type="Gene3D" id="1.10.10.730">
    <property type="entry name" value="KorB DNA-binding domain"/>
    <property type="match status" value="1"/>
</dbReference>
<feature type="domain" description="ParB-like N-terminal" evidence="3">
    <location>
        <begin position="27"/>
        <end position="127"/>
    </location>
</feature>
<dbReference type="RefSeq" id="WP_145146093.1">
    <property type="nucleotide sequence ID" value="NZ_VLKY01000045.1"/>
</dbReference>
<dbReference type="AlphaFoldDB" id="A0A562PKE4"/>
<dbReference type="InterPro" id="IPR004437">
    <property type="entry name" value="ParB/RepB/Spo0J"/>
</dbReference>
<name>A0A562PKE4_9PSED</name>
<dbReference type="InterPro" id="IPR013741">
    <property type="entry name" value="KorB_domain"/>
</dbReference>
<dbReference type="InterPro" id="IPR042075">
    <property type="entry name" value="KorB_DNA-db"/>
</dbReference>
<evidence type="ECO:0000256" key="1">
    <source>
        <dbReference type="ARBA" id="ARBA00006295"/>
    </source>
</evidence>
<dbReference type="OrthoDB" id="9796891at2"/>
<dbReference type="Pfam" id="PF02195">
    <property type="entry name" value="ParB_N"/>
    <property type="match status" value="1"/>
</dbReference>
<proteinExistence type="inferred from homology"/>
<feature type="compositionally biased region" description="Acidic residues" evidence="2">
    <location>
        <begin position="263"/>
        <end position="272"/>
    </location>
</feature>
<evidence type="ECO:0000313" key="4">
    <source>
        <dbReference type="EMBL" id="TWI44680.1"/>
    </source>
</evidence>
<dbReference type="InterPro" id="IPR008988">
    <property type="entry name" value="Transcriptional_repressor_C"/>
</dbReference>
<dbReference type="Pfam" id="PF06613">
    <property type="entry name" value="KorB_C"/>
    <property type="match status" value="1"/>
</dbReference>
<dbReference type="GO" id="GO:0005694">
    <property type="term" value="C:chromosome"/>
    <property type="evidence" value="ECO:0007669"/>
    <property type="project" value="TreeGrafter"/>
</dbReference>
<dbReference type="SUPFAM" id="SSF110849">
    <property type="entry name" value="ParB/Sulfiredoxin"/>
    <property type="match status" value="1"/>
</dbReference>
<dbReference type="GO" id="GO:0007059">
    <property type="term" value="P:chromosome segregation"/>
    <property type="evidence" value="ECO:0007669"/>
    <property type="project" value="TreeGrafter"/>
</dbReference>
<organism evidence="4 5">
    <name type="scientific">Pseudomonas duriflava</name>
    <dbReference type="NCBI Taxonomy" id="459528"/>
    <lineage>
        <taxon>Bacteria</taxon>
        <taxon>Pseudomonadati</taxon>
        <taxon>Pseudomonadota</taxon>
        <taxon>Gammaproteobacteria</taxon>
        <taxon>Pseudomonadales</taxon>
        <taxon>Pseudomonadaceae</taxon>
        <taxon>Pseudomonas</taxon>
    </lineage>
</organism>